<evidence type="ECO:0000313" key="5">
    <source>
        <dbReference type="Proteomes" id="UP000662703"/>
    </source>
</evidence>
<dbReference type="PANTHER" id="PTHR44196">
    <property type="entry name" value="DEHYDROGENASE/REDUCTASE SDR FAMILY MEMBER 7B"/>
    <property type="match status" value="1"/>
</dbReference>
<dbReference type="Proteomes" id="UP000662703">
    <property type="component" value="Unassembled WGS sequence"/>
</dbReference>
<organism evidence="4 5">
    <name type="scientific">Alloalcanivorax profundimaris</name>
    <dbReference type="NCBI Taxonomy" id="2735259"/>
    <lineage>
        <taxon>Bacteria</taxon>
        <taxon>Pseudomonadati</taxon>
        <taxon>Pseudomonadota</taxon>
        <taxon>Gammaproteobacteria</taxon>
        <taxon>Oceanospirillales</taxon>
        <taxon>Alcanivoracaceae</taxon>
        <taxon>Alloalcanivorax</taxon>
    </lineage>
</organism>
<dbReference type="InterPro" id="IPR036291">
    <property type="entry name" value="NAD(P)-bd_dom_sf"/>
</dbReference>
<dbReference type="NCBIfam" id="NF006099">
    <property type="entry name" value="PRK08251.1"/>
    <property type="match status" value="1"/>
</dbReference>
<comment type="similarity">
    <text evidence="1 3">Belongs to the short-chain dehydrogenases/reductases (SDR) family.</text>
</comment>
<gene>
    <name evidence="4" type="ORF">Y5W_03576</name>
</gene>
<protein>
    <submittedName>
        <fullName evidence="4">Short chain dehydrogenase</fullName>
    </submittedName>
</protein>
<dbReference type="Pfam" id="PF00106">
    <property type="entry name" value="adh_short"/>
    <property type="match status" value="1"/>
</dbReference>
<comment type="caution">
    <text evidence="4">The sequence shown here is derived from an EMBL/GenBank/DDBJ whole genome shotgun (WGS) entry which is preliminary data.</text>
</comment>
<evidence type="ECO:0000256" key="2">
    <source>
        <dbReference type="ARBA" id="ARBA00023002"/>
    </source>
</evidence>
<dbReference type="EMBL" id="ARXX01000086">
    <property type="protein sequence ID" value="MBF5058282.1"/>
    <property type="molecule type" value="Genomic_DNA"/>
</dbReference>
<sequence>MTTRDNILITGASSGLGAGMARLFAAQGRNLALCARRLDRLEALKTELEGINPSITVRIKPLDVNDYDQVFQVFHAFHEEMGRLDRIIVNAGLGKGQPLGTGAFHANRQTAETNFVAALAQCEAAMEIFRAQNDGHLVMMSSMSAVRGMRKNINTYAATKAGVASLAEGLRMEMLGKPIKISTIYPGYIRSEINEKVEKAPFIVDTETGCKALVAAIEKEPAKAFVPSWPWRPLGLAMRILPLSWVRRMT</sequence>
<evidence type="ECO:0000256" key="3">
    <source>
        <dbReference type="RuleBase" id="RU000363"/>
    </source>
</evidence>
<keyword evidence="5" id="KW-1185">Reference proteome</keyword>
<name>A0ABS0AXF8_9GAMM</name>
<evidence type="ECO:0000256" key="1">
    <source>
        <dbReference type="ARBA" id="ARBA00006484"/>
    </source>
</evidence>
<dbReference type="PRINTS" id="PR00080">
    <property type="entry name" value="SDRFAMILY"/>
</dbReference>
<keyword evidence="2" id="KW-0560">Oxidoreductase</keyword>
<reference evidence="4 5" key="1">
    <citation type="submission" date="2012-09" db="EMBL/GenBank/DDBJ databases">
        <title>Genome Sequence of alkane-degrading Bacterium Alcanivorax sp. 521-1.</title>
        <authorList>
            <person name="Lai Q."/>
            <person name="Shao Z."/>
        </authorList>
    </citation>
    <scope>NUCLEOTIDE SEQUENCE [LARGE SCALE GENOMIC DNA]</scope>
    <source>
        <strain evidence="4 5">521-1</strain>
    </source>
</reference>
<dbReference type="PANTHER" id="PTHR44196:SF1">
    <property type="entry name" value="DEHYDROGENASE_REDUCTASE SDR FAMILY MEMBER 7B"/>
    <property type="match status" value="1"/>
</dbReference>
<dbReference type="PRINTS" id="PR00081">
    <property type="entry name" value="GDHRDH"/>
</dbReference>
<dbReference type="SUPFAM" id="SSF51735">
    <property type="entry name" value="NAD(P)-binding Rossmann-fold domains"/>
    <property type="match status" value="1"/>
</dbReference>
<accession>A0ABS0AXF8</accession>
<proteinExistence type="inferred from homology"/>
<dbReference type="RefSeq" id="WP_194866274.1">
    <property type="nucleotide sequence ID" value="NZ_ARXX01000086.1"/>
</dbReference>
<evidence type="ECO:0000313" key="4">
    <source>
        <dbReference type="EMBL" id="MBF5058282.1"/>
    </source>
</evidence>
<dbReference type="Gene3D" id="3.40.50.720">
    <property type="entry name" value="NAD(P)-binding Rossmann-like Domain"/>
    <property type="match status" value="1"/>
</dbReference>
<dbReference type="InterPro" id="IPR002347">
    <property type="entry name" value="SDR_fam"/>
</dbReference>